<proteinExistence type="inferred from homology"/>
<evidence type="ECO:0000256" key="4">
    <source>
        <dbReference type="ARBA" id="ARBA00022448"/>
    </source>
</evidence>
<comment type="subcellular location">
    <subcellularLocation>
        <location evidence="1 12">Mitochondrion membrane</location>
        <topology evidence="1 12">Single-pass membrane protein</topology>
    </subcellularLocation>
</comment>
<dbReference type="Pfam" id="PF00895">
    <property type="entry name" value="ATP-synt_8"/>
    <property type="match status" value="1"/>
</dbReference>
<evidence type="ECO:0000256" key="9">
    <source>
        <dbReference type="ARBA" id="ARBA00023065"/>
    </source>
</evidence>
<comment type="similarity">
    <text evidence="2 12">Belongs to the ATPase protein 8 family.</text>
</comment>
<geneLocation type="mitochondrion" evidence="14"/>
<evidence type="ECO:0000256" key="8">
    <source>
        <dbReference type="ARBA" id="ARBA00022989"/>
    </source>
</evidence>
<evidence type="ECO:0000256" key="5">
    <source>
        <dbReference type="ARBA" id="ARBA00022547"/>
    </source>
</evidence>
<comment type="subunit">
    <text evidence="3">F-type ATPases have 2 components, CF(1) - the catalytic core - and CF(0) - the membrane proton channel.</text>
</comment>
<accession>A0A1S5QY36</accession>
<evidence type="ECO:0000313" key="14">
    <source>
        <dbReference type="EMBL" id="AMW67816.1"/>
    </source>
</evidence>
<dbReference type="EMBL" id="KT425071">
    <property type="protein sequence ID" value="AMW67816.1"/>
    <property type="molecule type" value="Genomic_DNA"/>
</dbReference>
<keyword evidence="9 12" id="KW-0406">Ion transport</keyword>
<evidence type="ECO:0000256" key="11">
    <source>
        <dbReference type="ARBA" id="ARBA00023136"/>
    </source>
</evidence>
<dbReference type="GO" id="GO:0015078">
    <property type="term" value="F:proton transmembrane transporter activity"/>
    <property type="evidence" value="ECO:0007669"/>
    <property type="project" value="InterPro"/>
</dbReference>
<dbReference type="GO" id="GO:0031966">
    <property type="term" value="C:mitochondrial membrane"/>
    <property type="evidence" value="ECO:0007669"/>
    <property type="project" value="UniProtKB-SubCell"/>
</dbReference>
<keyword evidence="4 12" id="KW-0813">Transport</keyword>
<keyword evidence="7 12" id="KW-0375">Hydrogen ion transport</keyword>
<evidence type="ECO:0000256" key="10">
    <source>
        <dbReference type="ARBA" id="ARBA00023128"/>
    </source>
</evidence>
<reference evidence="14" key="1">
    <citation type="submission" date="2015-08" db="EMBL/GenBank/DDBJ databases">
        <title>Mitochondrial genomes and implications for higher phylogeny of Neuroptera (Insecta: Neuropteroidea).</title>
        <authorList>
            <person name="Wang Y."/>
            <person name="Liu X."/>
            <person name="Winterton S.L."/>
            <person name="Yang D."/>
        </authorList>
    </citation>
    <scope>NUCLEOTIDE SEQUENCE</scope>
</reference>
<protein>
    <recommendedName>
        <fullName evidence="12">ATP synthase complex subunit 8</fullName>
    </recommendedName>
</protein>
<sequence length="54" mass="6747">MPQMSPLYWFTLFIYFTLIFIIFNISNYFIFNYKPYNKTESNTFISPTNLTWKW</sequence>
<evidence type="ECO:0000256" key="7">
    <source>
        <dbReference type="ARBA" id="ARBA00022781"/>
    </source>
</evidence>
<keyword evidence="5 12" id="KW-0138">CF(0)</keyword>
<evidence type="ECO:0000256" key="3">
    <source>
        <dbReference type="ARBA" id="ARBA00011291"/>
    </source>
</evidence>
<dbReference type="GO" id="GO:0015986">
    <property type="term" value="P:proton motive force-driven ATP synthesis"/>
    <property type="evidence" value="ECO:0007669"/>
    <property type="project" value="InterPro"/>
</dbReference>
<evidence type="ECO:0000256" key="6">
    <source>
        <dbReference type="ARBA" id="ARBA00022692"/>
    </source>
</evidence>
<keyword evidence="10 12" id="KW-0496">Mitochondrion</keyword>
<name>A0A1S5QY36_9NEOP</name>
<keyword evidence="11 13" id="KW-0472">Membrane</keyword>
<keyword evidence="6 12" id="KW-0812">Transmembrane</keyword>
<evidence type="ECO:0000256" key="2">
    <source>
        <dbReference type="ARBA" id="ARBA00008892"/>
    </source>
</evidence>
<dbReference type="GO" id="GO:0045259">
    <property type="term" value="C:proton-transporting ATP synthase complex"/>
    <property type="evidence" value="ECO:0007669"/>
    <property type="project" value="UniProtKB-KW"/>
</dbReference>
<organism evidence="14">
    <name type="scientific">Nallachius americanus</name>
    <dbReference type="NCBI Taxonomy" id="560880"/>
    <lineage>
        <taxon>Eukaryota</taxon>
        <taxon>Metazoa</taxon>
        <taxon>Ecdysozoa</taxon>
        <taxon>Arthropoda</taxon>
        <taxon>Hexapoda</taxon>
        <taxon>Insecta</taxon>
        <taxon>Pterygota</taxon>
        <taxon>Neoptera</taxon>
        <taxon>Endopterygota</taxon>
        <taxon>Neuroptera</taxon>
        <taxon>Hemerobiiformia</taxon>
        <taxon>Dilaridae</taxon>
        <taxon>Nallachius</taxon>
    </lineage>
</organism>
<gene>
    <name evidence="14" type="primary">ATP8</name>
</gene>
<feature type="transmembrane region" description="Helical" evidence="13">
    <location>
        <begin position="6"/>
        <end position="31"/>
    </location>
</feature>
<dbReference type="AlphaFoldDB" id="A0A1S5QY36"/>
<evidence type="ECO:0000256" key="13">
    <source>
        <dbReference type="SAM" id="Phobius"/>
    </source>
</evidence>
<keyword evidence="8 13" id="KW-1133">Transmembrane helix</keyword>
<evidence type="ECO:0000256" key="1">
    <source>
        <dbReference type="ARBA" id="ARBA00004304"/>
    </source>
</evidence>
<evidence type="ECO:0000256" key="12">
    <source>
        <dbReference type="RuleBase" id="RU003661"/>
    </source>
</evidence>
<dbReference type="InterPro" id="IPR001421">
    <property type="entry name" value="ATP8_metazoa"/>
</dbReference>